<name>A0ABD3T1P5_9LAMI</name>
<feature type="region of interest" description="Disordered" evidence="11">
    <location>
        <begin position="1"/>
        <end position="99"/>
    </location>
</feature>
<reference evidence="12 13" key="1">
    <citation type="submission" date="2024-12" db="EMBL/GenBank/DDBJ databases">
        <title>The unique morphological basis and parallel evolutionary history of personate flowers in Penstemon.</title>
        <authorList>
            <person name="Depatie T.H."/>
            <person name="Wessinger C.A."/>
        </authorList>
    </citation>
    <scope>NUCLEOTIDE SEQUENCE [LARGE SCALE GENOMIC DNA]</scope>
    <source>
        <strain evidence="12">WTNN_2</strain>
        <tissue evidence="12">Leaf</tissue>
    </source>
</reference>
<feature type="region of interest" description="Disordered" evidence="11">
    <location>
        <begin position="213"/>
        <end position="292"/>
    </location>
</feature>
<evidence type="ECO:0000313" key="12">
    <source>
        <dbReference type="EMBL" id="KAL3830640.1"/>
    </source>
</evidence>
<gene>
    <name evidence="12" type="ORF">ACJIZ3_019442</name>
</gene>
<protein>
    <recommendedName>
        <fullName evidence="9">U5 small nuclear ribonucleoprotein TSSC4</fullName>
    </recommendedName>
</protein>
<accession>A0ABD3T1P5</accession>
<dbReference type="Pfam" id="PF15264">
    <property type="entry name" value="TSSC4"/>
    <property type="match status" value="1"/>
</dbReference>
<feature type="compositionally biased region" description="Basic and acidic residues" evidence="11">
    <location>
        <begin position="1"/>
        <end position="11"/>
    </location>
</feature>
<dbReference type="GO" id="GO:0006397">
    <property type="term" value="P:mRNA processing"/>
    <property type="evidence" value="ECO:0007669"/>
    <property type="project" value="UniProtKB-KW"/>
</dbReference>
<comment type="similarity">
    <text evidence="3">Belongs to the TSSC4 family.</text>
</comment>
<comment type="caution">
    <text evidence="12">The sequence shown here is derived from an EMBL/GenBank/DDBJ whole genome shotgun (WGS) entry which is preliminary data.</text>
</comment>
<keyword evidence="6" id="KW-0747">Spliceosome</keyword>
<evidence type="ECO:0000256" key="10">
    <source>
        <dbReference type="ARBA" id="ARBA00045970"/>
    </source>
</evidence>
<feature type="compositionally biased region" description="Basic and acidic residues" evidence="11">
    <location>
        <begin position="40"/>
        <end position="49"/>
    </location>
</feature>
<feature type="compositionally biased region" description="Polar residues" evidence="11">
    <location>
        <begin position="22"/>
        <end position="34"/>
    </location>
</feature>
<feature type="compositionally biased region" description="Low complexity" evidence="11">
    <location>
        <begin position="61"/>
        <end position="71"/>
    </location>
</feature>
<organism evidence="12 13">
    <name type="scientific">Penstemon smallii</name>
    <dbReference type="NCBI Taxonomy" id="265156"/>
    <lineage>
        <taxon>Eukaryota</taxon>
        <taxon>Viridiplantae</taxon>
        <taxon>Streptophyta</taxon>
        <taxon>Embryophyta</taxon>
        <taxon>Tracheophyta</taxon>
        <taxon>Spermatophyta</taxon>
        <taxon>Magnoliopsida</taxon>
        <taxon>eudicotyledons</taxon>
        <taxon>Gunneridae</taxon>
        <taxon>Pentapetalae</taxon>
        <taxon>asterids</taxon>
        <taxon>lamiids</taxon>
        <taxon>Lamiales</taxon>
        <taxon>Plantaginaceae</taxon>
        <taxon>Cheloneae</taxon>
        <taxon>Penstemon</taxon>
    </lineage>
</organism>
<dbReference type="AlphaFoldDB" id="A0ABD3T1P5"/>
<comment type="subcellular location">
    <subcellularLocation>
        <location evidence="2">Cytoplasm</location>
    </subcellularLocation>
    <subcellularLocation>
        <location evidence="1">Nucleus</location>
    </subcellularLocation>
</comment>
<dbReference type="GO" id="GO:0008380">
    <property type="term" value="P:RNA splicing"/>
    <property type="evidence" value="ECO:0007669"/>
    <property type="project" value="UniProtKB-KW"/>
</dbReference>
<evidence type="ECO:0000256" key="3">
    <source>
        <dbReference type="ARBA" id="ARBA00010362"/>
    </source>
</evidence>
<evidence type="ECO:0000256" key="8">
    <source>
        <dbReference type="ARBA" id="ARBA00023242"/>
    </source>
</evidence>
<evidence type="ECO:0000256" key="11">
    <source>
        <dbReference type="SAM" id="MobiDB-lite"/>
    </source>
</evidence>
<feature type="region of interest" description="Disordered" evidence="11">
    <location>
        <begin position="330"/>
        <end position="432"/>
    </location>
</feature>
<evidence type="ECO:0000256" key="7">
    <source>
        <dbReference type="ARBA" id="ARBA00023187"/>
    </source>
</evidence>
<keyword evidence="7" id="KW-0508">mRNA splicing</keyword>
<sequence length="432" mass="48176">MEDSFRVRVDKIFGSLGGGGNTASSPEANPSLWSLTDEEIERRKWNRLNEEEEDDDDESGPSDLLDPLKSDLQLDEDEEELDEEDEEEIDVEKKGKRRGDVTAISDEDWDVQSNIGRDCTLDYEEEEDEFDKVAVGTDQTGDRIYMKDVKVADYGIDEVSTYGELPNSFHVVTKDPRANHDAAKIRLKEDAEATGEFDTSQISDDSVATNVETVDVKKRERGGENPKPILKKRDNMMDSRSQKRVRFLCDPKSSSQNEEGASALTSGPCSGHDGEVREQVPDLSQYTPGIPDYVRNPSKYTCYTLDSSDDMDDQSNKTAVMEFFQQLRNKSTDNASPVDTSVDIPKSITFTPKMKPKGDSIVKRSESEHNTGDNLKNKGWSVGFTAEDAQESDVSAMEEDEPSLPANMGSSLLKPGRQYRARTSINRAGPTC</sequence>
<evidence type="ECO:0000256" key="2">
    <source>
        <dbReference type="ARBA" id="ARBA00004496"/>
    </source>
</evidence>
<feature type="compositionally biased region" description="Polar residues" evidence="11">
    <location>
        <begin position="252"/>
        <end position="268"/>
    </location>
</feature>
<evidence type="ECO:0000256" key="1">
    <source>
        <dbReference type="ARBA" id="ARBA00004123"/>
    </source>
</evidence>
<proteinExistence type="inferred from homology"/>
<dbReference type="InterPro" id="IPR029338">
    <property type="entry name" value="TSSC4"/>
</dbReference>
<keyword evidence="8" id="KW-0539">Nucleus</keyword>
<dbReference type="EMBL" id="JBJXBP010000005">
    <property type="protein sequence ID" value="KAL3830640.1"/>
    <property type="molecule type" value="Genomic_DNA"/>
</dbReference>
<evidence type="ECO:0000256" key="4">
    <source>
        <dbReference type="ARBA" id="ARBA00022490"/>
    </source>
</evidence>
<dbReference type="PANTHER" id="PTHR13445:SF3">
    <property type="entry name" value="U5 SMALL NUCLEAR RIBONUCLEOPROTEIN TSSC4"/>
    <property type="match status" value="1"/>
</dbReference>
<keyword evidence="13" id="KW-1185">Reference proteome</keyword>
<feature type="compositionally biased region" description="Basic and acidic residues" evidence="11">
    <location>
        <begin position="214"/>
        <end position="224"/>
    </location>
</feature>
<evidence type="ECO:0000256" key="9">
    <source>
        <dbReference type="ARBA" id="ARBA00035304"/>
    </source>
</evidence>
<dbReference type="Proteomes" id="UP001634393">
    <property type="component" value="Unassembled WGS sequence"/>
</dbReference>
<dbReference type="PANTHER" id="PTHR13445">
    <property type="entry name" value="TUMOR SUPPRESSING SUBTRANSFERABLE CANDIDATE 4 TSSC4"/>
    <property type="match status" value="1"/>
</dbReference>
<feature type="compositionally biased region" description="Acidic residues" evidence="11">
    <location>
        <begin position="50"/>
        <end position="60"/>
    </location>
</feature>
<comment type="function">
    <text evidence="10">Protein associated with the U5 snRNP, during its maturation and its post-splicing recycling and which is required for spliceosomal tri-snRNP complex assembly in the nucleus. Has a molecular sequestering activity and transiently hinders SNRNP200 binding sites for constitutive splicing factors that intervene later during the assembly of the spliceosome and splicing. Together with its molecular sequestering activity, may also function as a molecular adapter and placeholder, coordinating the assembly of the U5 snRNP and its association with the U4/U6 di-snRNP.</text>
</comment>
<feature type="compositionally biased region" description="Acidic residues" evidence="11">
    <location>
        <begin position="388"/>
        <end position="402"/>
    </location>
</feature>
<evidence type="ECO:0000256" key="6">
    <source>
        <dbReference type="ARBA" id="ARBA00022728"/>
    </source>
</evidence>
<dbReference type="GO" id="GO:0005681">
    <property type="term" value="C:spliceosomal complex"/>
    <property type="evidence" value="ECO:0007669"/>
    <property type="project" value="UniProtKB-KW"/>
</dbReference>
<evidence type="ECO:0000256" key="5">
    <source>
        <dbReference type="ARBA" id="ARBA00022664"/>
    </source>
</evidence>
<dbReference type="GO" id="GO:0005737">
    <property type="term" value="C:cytoplasm"/>
    <property type="evidence" value="ECO:0007669"/>
    <property type="project" value="UniProtKB-SubCell"/>
</dbReference>
<feature type="compositionally biased region" description="Polar residues" evidence="11">
    <location>
        <begin position="330"/>
        <end position="339"/>
    </location>
</feature>
<keyword evidence="4" id="KW-0963">Cytoplasm</keyword>
<evidence type="ECO:0000313" key="13">
    <source>
        <dbReference type="Proteomes" id="UP001634393"/>
    </source>
</evidence>
<feature type="compositionally biased region" description="Basic and acidic residues" evidence="11">
    <location>
        <begin position="356"/>
        <end position="371"/>
    </location>
</feature>
<keyword evidence="5" id="KW-0507">mRNA processing</keyword>
<feature type="compositionally biased region" description="Basic and acidic residues" evidence="11">
    <location>
        <begin position="231"/>
        <end position="241"/>
    </location>
</feature>
<feature type="compositionally biased region" description="Acidic residues" evidence="11">
    <location>
        <begin position="73"/>
        <end position="90"/>
    </location>
</feature>